<dbReference type="GO" id="GO:0016787">
    <property type="term" value="F:hydrolase activity"/>
    <property type="evidence" value="ECO:0007669"/>
    <property type="project" value="UniProtKB-KW"/>
</dbReference>
<feature type="region of interest" description="Disordered" evidence="13">
    <location>
        <begin position="66"/>
        <end position="177"/>
    </location>
</feature>
<dbReference type="Pfam" id="PF00271">
    <property type="entry name" value="Helicase_C"/>
    <property type="match status" value="1"/>
</dbReference>
<dbReference type="AlphaFoldDB" id="U4LLW5"/>
<dbReference type="InterPro" id="IPR011545">
    <property type="entry name" value="DEAD/DEAH_box_helicase_dom"/>
</dbReference>
<evidence type="ECO:0000256" key="10">
    <source>
        <dbReference type="ARBA" id="ARBA00047984"/>
    </source>
</evidence>
<feature type="region of interest" description="Disordered" evidence="13">
    <location>
        <begin position="380"/>
        <end position="415"/>
    </location>
</feature>
<dbReference type="Gene3D" id="3.40.50.300">
    <property type="entry name" value="P-loop containing nucleotide triphosphate hydrolases"/>
    <property type="match status" value="2"/>
</dbReference>
<dbReference type="EC" id="3.6.4.13" evidence="2"/>
<keyword evidence="4 12" id="KW-0547">Nucleotide-binding</keyword>
<keyword evidence="3" id="KW-0690">Ribosome biogenesis</keyword>
<dbReference type="InterPro" id="IPR027417">
    <property type="entry name" value="P-loop_NTPase"/>
</dbReference>
<dbReference type="Pfam" id="PF00270">
    <property type="entry name" value="DEAD"/>
    <property type="match status" value="1"/>
</dbReference>
<keyword evidence="18" id="KW-1185">Reference proteome</keyword>
<dbReference type="PROSITE" id="PS51194">
    <property type="entry name" value="HELICASE_CTER"/>
    <property type="match status" value="1"/>
</dbReference>
<dbReference type="InterPro" id="IPR050079">
    <property type="entry name" value="DEAD_box_RNA_helicase"/>
</dbReference>
<dbReference type="SMART" id="SM00487">
    <property type="entry name" value="DEXDc"/>
    <property type="match status" value="1"/>
</dbReference>
<keyword evidence="9" id="KW-0539">Nucleus</keyword>
<organism evidence="17 18">
    <name type="scientific">Pyronema omphalodes (strain CBS 100304)</name>
    <name type="common">Pyronema confluens</name>
    <dbReference type="NCBI Taxonomy" id="1076935"/>
    <lineage>
        <taxon>Eukaryota</taxon>
        <taxon>Fungi</taxon>
        <taxon>Dikarya</taxon>
        <taxon>Ascomycota</taxon>
        <taxon>Pezizomycotina</taxon>
        <taxon>Pezizomycetes</taxon>
        <taxon>Pezizales</taxon>
        <taxon>Pyronemataceae</taxon>
        <taxon>Pyronema</taxon>
    </lineage>
</organism>
<name>U4LLW5_PYROM</name>
<dbReference type="InterPro" id="IPR000629">
    <property type="entry name" value="RNA-helicase_DEAD-box_CS"/>
</dbReference>
<reference evidence="17 18" key="1">
    <citation type="journal article" date="2013" name="PLoS Genet.">
        <title>The genome and development-dependent transcriptomes of Pyronema confluens: a window into fungal evolution.</title>
        <authorList>
            <person name="Traeger S."/>
            <person name="Altegoer F."/>
            <person name="Freitag M."/>
            <person name="Gabaldon T."/>
            <person name="Kempken F."/>
            <person name="Kumar A."/>
            <person name="Marcet-Houben M."/>
            <person name="Poggeler S."/>
            <person name="Stajich J.E."/>
            <person name="Nowrousian M."/>
        </authorList>
    </citation>
    <scope>NUCLEOTIDE SEQUENCE [LARGE SCALE GENOMIC DNA]</scope>
    <source>
        <strain evidence="18">CBS 100304</strain>
        <tissue evidence="17">Vegetative mycelium</tissue>
    </source>
</reference>
<dbReference type="SUPFAM" id="SSF52540">
    <property type="entry name" value="P-loop containing nucleoside triphosphate hydrolases"/>
    <property type="match status" value="1"/>
</dbReference>
<feature type="region of interest" description="Disordered" evidence="13">
    <location>
        <begin position="1"/>
        <end position="20"/>
    </location>
</feature>
<dbReference type="GO" id="GO:0003723">
    <property type="term" value="F:RNA binding"/>
    <property type="evidence" value="ECO:0007669"/>
    <property type="project" value="UniProtKB-KW"/>
</dbReference>
<comment type="similarity">
    <text evidence="12">Belongs to the DEAD box helicase family.</text>
</comment>
<feature type="compositionally biased region" description="Acidic residues" evidence="13">
    <location>
        <begin position="383"/>
        <end position="398"/>
    </location>
</feature>
<protein>
    <recommendedName>
        <fullName evidence="2">RNA helicase</fullName>
        <ecNumber evidence="2">3.6.4.13</ecNumber>
    </recommendedName>
</protein>
<dbReference type="GO" id="GO:0003724">
    <property type="term" value="F:RNA helicase activity"/>
    <property type="evidence" value="ECO:0007669"/>
    <property type="project" value="UniProtKB-EC"/>
</dbReference>
<dbReference type="PROSITE" id="PS51192">
    <property type="entry name" value="HELICASE_ATP_BIND_1"/>
    <property type="match status" value="1"/>
</dbReference>
<dbReference type="PANTHER" id="PTHR47959">
    <property type="entry name" value="ATP-DEPENDENT RNA HELICASE RHLE-RELATED"/>
    <property type="match status" value="1"/>
</dbReference>
<feature type="domain" description="DEAD-box RNA helicase Q" evidence="16">
    <location>
        <begin position="185"/>
        <end position="213"/>
    </location>
</feature>
<evidence type="ECO:0000259" key="14">
    <source>
        <dbReference type="PROSITE" id="PS51192"/>
    </source>
</evidence>
<keyword evidence="7 12" id="KW-0067">ATP-binding</keyword>
<keyword evidence="5 12" id="KW-0378">Hydrolase</keyword>
<dbReference type="GO" id="GO:0005829">
    <property type="term" value="C:cytosol"/>
    <property type="evidence" value="ECO:0007669"/>
    <property type="project" value="TreeGrafter"/>
</dbReference>
<dbReference type="InterPro" id="IPR001650">
    <property type="entry name" value="Helicase_C-like"/>
</dbReference>
<dbReference type="PANTHER" id="PTHR47959:SF1">
    <property type="entry name" value="ATP-DEPENDENT RNA HELICASE DBPA"/>
    <property type="match status" value="1"/>
</dbReference>
<evidence type="ECO:0000313" key="18">
    <source>
        <dbReference type="Proteomes" id="UP000018144"/>
    </source>
</evidence>
<evidence type="ECO:0000256" key="11">
    <source>
        <dbReference type="PROSITE-ProRule" id="PRU00552"/>
    </source>
</evidence>
<evidence type="ECO:0000256" key="9">
    <source>
        <dbReference type="ARBA" id="ARBA00023242"/>
    </source>
</evidence>
<gene>
    <name evidence="17" type="ORF">PCON_14179</name>
</gene>
<evidence type="ECO:0000256" key="2">
    <source>
        <dbReference type="ARBA" id="ARBA00012552"/>
    </source>
</evidence>
<dbReference type="OrthoDB" id="4310724at2759"/>
<evidence type="ECO:0000313" key="17">
    <source>
        <dbReference type="EMBL" id="CCX33139.1"/>
    </source>
</evidence>
<evidence type="ECO:0000256" key="6">
    <source>
        <dbReference type="ARBA" id="ARBA00022806"/>
    </source>
</evidence>
<evidence type="ECO:0000259" key="16">
    <source>
        <dbReference type="PROSITE" id="PS51195"/>
    </source>
</evidence>
<dbReference type="EMBL" id="HF936029">
    <property type="protein sequence ID" value="CCX33139.1"/>
    <property type="molecule type" value="Genomic_DNA"/>
</dbReference>
<evidence type="ECO:0000256" key="4">
    <source>
        <dbReference type="ARBA" id="ARBA00022741"/>
    </source>
</evidence>
<accession>U4LLW5</accession>
<dbReference type="STRING" id="1076935.U4LLW5"/>
<comment type="subcellular location">
    <subcellularLocation>
        <location evidence="1">Nucleus</location>
    </subcellularLocation>
</comment>
<sequence length="787" mass="88323">MPPKQKRARPSEEAPKAKRAKVQLNELAWKEVAMPDRLDDVEGFFGLEEVDDVDIVNEDGKIGFQLVEKGTKAKTGKTKNQQKQSKNSKKAKDTEPGPESDNDTEEVEDEEWEGIEEAEVEVVTEEAMEEKPVATKAKKEKPAKKEKAKKEKKEKPAKKEKKPQNPFALLDGGEEDDVDEDVDLPGWDHMKLHPRTLRALAKMKFAAPTAIQSKAIPHILSGRDLIGKASTGSGKTLAFGIPLLEAFLKSSAASAEVTNNADEKKKKEKLPWALILSPTRELAHQIRDHLATLTQFVPELRMATLTGGLSLQKQTRQLDQGVDIIIATPGRLWEVVSEGQGWIDKLKRGLKFLVVDEADRLLQAGHYKEVEELLNLLNRQAEESESEDEESSDEDGENVDAKEFKNKNKKTKKKVPLPSRQTLVFSATFHQGLQQKLASKGNKKKFAADGLMDQKESLDYLLKKLNFREDSPKFVDANPDAQLADKLKEGIIECGAMEKDLYLYYLLLRYPCRTLVFTNSISSVKRLAPFLSELQLPANPLHSNMIQKARLRNLERFSNPSNPNSILIATDVAARGLDIKGVEMVIHYHLPRTADMYVHRSGRTARSDARGISVILCAPEEVMGVRRLVGKVHDDATKSTSRYAMKSFGCDRKLVDRLKRRVDLAKKIADSSVEKMKKSKEDDWLKTAADELGVEYDSEEFDSMKVGKKGQRGKQKRDKAASATKDDMNSWKMELKALLKQKVNSGFSERYLTSGNVNIAQALVDGELSHEHIMGVDKKRAIDEFSF</sequence>
<dbReference type="GO" id="GO:0005634">
    <property type="term" value="C:nucleus"/>
    <property type="evidence" value="ECO:0007669"/>
    <property type="project" value="UniProtKB-SubCell"/>
</dbReference>
<keyword evidence="6 12" id="KW-0347">Helicase</keyword>
<dbReference type="OMA" id="QMIQKAR"/>
<evidence type="ECO:0000256" key="13">
    <source>
        <dbReference type="SAM" id="MobiDB-lite"/>
    </source>
</evidence>
<dbReference type="SMART" id="SM00490">
    <property type="entry name" value="HELICc"/>
    <property type="match status" value="1"/>
</dbReference>
<dbReference type="CDD" id="cd18787">
    <property type="entry name" value="SF2_C_DEAD"/>
    <property type="match status" value="1"/>
</dbReference>
<dbReference type="InterPro" id="IPR014001">
    <property type="entry name" value="Helicase_ATP-bd"/>
</dbReference>
<feature type="compositionally biased region" description="Basic and acidic residues" evidence="13">
    <location>
        <begin position="143"/>
        <end position="154"/>
    </location>
</feature>
<evidence type="ECO:0000256" key="1">
    <source>
        <dbReference type="ARBA" id="ARBA00004123"/>
    </source>
</evidence>
<dbReference type="PROSITE" id="PS00039">
    <property type="entry name" value="DEAD_ATP_HELICASE"/>
    <property type="match status" value="1"/>
</dbReference>
<dbReference type="Proteomes" id="UP000018144">
    <property type="component" value="Unassembled WGS sequence"/>
</dbReference>
<dbReference type="GO" id="GO:0010467">
    <property type="term" value="P:gene expression"/>
    <property type="evidence" value="ECO:0007669"/>
    <property type="project" value="UniProtKB-ARBA"/>
</dbReference>
<comment type="catalytic activity">
    <reaction evidence="10">
        <text>ATP + H2O = ADP + phosphate + H(+)</text>
        <dbReference type="Rhea" id="RHEA:13065"/>
        <dbReference type="ChEBI" id="CHEBI:15377"/>
        <dbReference type="ChEBI" id="CHEBI:15378"/>
        <dbReference type="ChEBI" id="CHEBI:30616"/>
        <dbReference type="ChEBI" id="CHEBI:43474"/>
        <dbReference type="ChEBI" id="CHEBI:456216"/>
        <dbReference type="EC" id="3.6.4.13"/>
    </reaction>
</comment>
<feature type="domain" description="Helicase C-terminal" evidence="15">
    <location>
        <begin position="500"/>
        <end position="649"/>
    </location>
</feature>
<feature type="domain" description="Helicase ATP-binding" evidence="14">
    <location>
        <begin position="216"/>
        <end position="447"/>
    </location>
</feature>
<evidence type="ECO:0000256" key="12">
    <source>
        <dbReference type="RuleBase" id="RU000492"/>
    </source>
</evidence>
<dbReference type="GO" id="GO:0005524">
    <property type="term" value="F:ATP binding"/>
    <property type="evidence" value="ECO:0007669"/>
    <property type="project" value="UniProtKB-KW"/>
</dbReference>
<feature type="compositionally biased region" description="Basic residues" evidence="13">
    <location>
        <begin position="706"/>
        <end position="717"/>
    </location>
</feature>
<evidence type="ECO:0000256" key="8">
    <source>
        <dbReference type="ARBA" id="ARBA00022884"/>
    </source>
</evidence>
<evidence type="ECO:0000256" key="5">
    <source>
        <dbReference type="ARBA" id="ARBA00022801"/>
    </source>
</evidence>
<dbReference type="eggNOG" id="KOG0347">
    <property type="taxonomic scope" value="Eukaryota"/>
</dbReference>
<keyword evidence="8" id="KW-0694">RNA-binding</keyword>
<dbReference type="PROSITE" id="PS51195">
    <property type="entry name" value="Q_MOTIF"/>
    <property type="match status" value="1"/>
</dbReference>
<proteinExistence type="inferred from homology"/>
<evidence type="ECO:0000256" key="7">
    <source>
        <dbReference type="ARBA" id="ARBA00022840"/>
    </source>
</evidence>
<feature type="region of interest" description="Disordered" evidence="13">
    <location>
        <begin position="704"/>
        <end position="725"/>
    </location>
</feature>
<evidence type="ECO:0000256" key="3">
    <source>
        <dbReference type="ARBA" id="ARBA00022517"/>
    </source>
</evidence>
<evidence type="ECO:0000259" key="15">
    <source>
        <dbReference type="PROSITE" id="PS51194"/>
    </source>
</evidence>
<dbReference type="GO" id="GO:0042254">
    <property type="term" value="P:ribosome biogenesis"/>
    <property type="evidence" value="ECO:0007669"/>
    <property type="project" value="UniProtKB-KW"/>
</dbReference>
<dbReference type="InterPro" id="IPR014014">
    <property type="entry name" value="RNA_helicase_DEAD_Q_motif"/>
</dbReference>
<feature type="short sequence motif" description="Q motif" evidence="11">
    <location>
        <begin position="185"/>
        <end position="213"/>
    </location>
</feature>
<feature type="compositionally biased region" description="Acidic residues" evidence="13">
    <location>
        <begin position="96"/>
        <end position="128"/>
    </location>
</feature>